<sequence>MTIAKIDLKKENRELYYPKKGQVNLIDVPEMNFLLLDGEGDPNTSQEYQNAMETIFPVSYKVKFMSKKELDRDYVVMPLEGLWWTDNMEDFSVEDKDGWKWTVMIRQPDFIDIEMVNSVVEEISKKKELPSIKQLRLEKFREGKSAQILHVGPFSEEGPTVEKLHEYIEANGYSFDGSLDGTKHHEIYLSDIRRSKPENLKTVIRQPVN</sequence>
<accession>F0T9E0</accession>
<dbReference type="AlphaFoldDB" id="F0T9E0"/>
<proteinExistence type="predicted"/>
<dbReference type="HOGENOM" id="CLU_083625_0_0_2"/>
<dbReference type="Proteomes" id="UP000007490">
    <property type="component" value="Chromosome"/>
</dbReference>
<dbReference type="PIRSF" id="PIRSF031644">
    <property type="entry name" value="UCP031644"/>
    <property type="match status" value="1"/>
</dbReference>
<dbReference type="InterPro" id="IPR011256">
    <property type="entry name" value="Reg_factor_effector_dom_sf"/>
</dbReference>
<dbReference type="Pfam" id="PF06445">
    <property type="entry name" value="GyrI-like"/>
    <property type="match status" value="1"/>
</dbReference>
<name>F0T9E0_METLA</name>
<dbReference type="STRING" id="877455.Metbo_1665"/>
<reference evidence="3" key="1">
    <citation type="submission" date="2011-02" db="EMBL/GenBank/DDBJ databases">
        <title>Complete sequence of Methanobacterium sp. AL-21.</title>
        <authorList>
            <consortium name="US DOE Joint Genome Institute"/>
            <person name="Lucas S."/>
            <person name="Copeland A."/>
            <person name="Lapidus A."/>
            <person name="Cheng J.-F."/>
            <person name="Goodwin L."/>
            <person name="Pitluck S."/>
            <person name="Chertkov O."/>
            <person name="Detter J.C."/>
            <person name="Han C."/>
            <person name="Tapia R."/>
            <person name="Land M."/>
            <person name="Hauser L."/>
            <person name="Kyrpides N."/>
            <person name="Ivanova N."/>
            <person name="Mikhailova N."/>
            <person name="Pagani I."/>
            <person name="Cadillo-Quiroz H."/>
            <person name="Imachi H."/>
            <person name="Zinder S."/>
            <person name="Liu W."/>
            <person name="Woyke T."/>
        </authorList>
    </citation>
    <scope>NUCLEOTIDE SEQUENCE [LARGE SCALE GENOMIC DNA]</scope>
    <source>
        <strain evidence="3">AL-21</strain>
    </source>
</reference>
<gene>
    <name evidence="2" type="ordered locus">Metbo_1665</name>
</gene>
<evidence type="ECO:0000259" key="1">
    <source>
        <dbReference type="Pfam" id="PF06445"/>
    </source>
</evidence>
<dbReference type="EMBL" id="CP002551">
    <property type="protein sequence ID" value="ADZ09891.1"/>
    <property type="molecule type" value="Genomic_DNA"/>
</dbReference>
<feature type="domain" description="GyrI-like small molecule binding" evidence="1">
    <location>
        <begin position="22"/>
        <end position="208"/>
    </location>
</feature>
<dbReference type="InterPro" id="IPR008319">
    <property type="entry name" value="GyrI-like_CCH_Lin2189-like"/>
</dbReference>
<dbReference type="Gene3D" id="3.20.80.10">
    <property type="entry name" value="Regulatory factor, effector binding domain"/>
    <property type="match status" value="1"/>
</dbReference>
<dbReference type="KEGG" id="mel:Metbo_1665"/>
<reference evidence="2 3" key="2">
    <citation type="journal article" date="2014" name="Int. J. Syst. Evol. Microbiol.">
        <title>Methanobacterium paludis sp. nov. and a novel strain of Methanobacterium lacus isolated from northern peatlands.</title>
        <authorList>
            <person name="Cadillo-Quiroz H."/>
            <person name="Brauer S.L."/>
            <person name="Goodson N."/>
            <person name="Yavitt J.B."/>
            <person name="Zinder S.H."/>
        </authorList>
    </citation>
    <scope>NUCLEOTIDE SEQUENCE [LARGE SCALE GENOMIC DNA]</scope>
    <source>
        <strain evidence="2 3">AL-21</strain>
    </source>
</reference>
<dbReference type="InterPro" id="IPR029442">
    <property type="entry name" value="GyrI-like"/>
</dbReference>
<dbReference type="RefSeq" id="WP_013645242.1">
    <property type="nucleotide sequence ID" value="NC_015216.1"/>
</dbReference>
<protein>
    <recommendedName>
        <fullName evidence="1">GyrI-like small molecule binding domain-containing protein</fullName>
    </recommendedName>
</protein>
<organism evidence="2 3">
    <name type="scientific">Methanobacterium lacus (strain AL-21)</name>
    <dbReference type="NCBI Taxonomy" id="877455"/>
    <lineage>
        <taxon>Archaea</taxon>
        <taxon>Methanobacteriati</taxon>
        <taxon>Methanobacteriota</taxon>
        <taxon>Methanomada group</taxon>
        <taxon>Methanobacteria</taxon>
        <taxon>Methanobacteriales</taxon>
        <taxon>Methanobacteriaceae</taxon>
        <taxon>Methanobacterium</taxon>
    </lineage>
</organism>
<keyword evidence="3" id="KW-1185">Reference proteome</keyword>
<dbReference type="eggNOG" id="arCOG03201">
    <property type="taxonomic scope" value="Archaea"/>
</dbReference>
<dbReference type="SUPFAM" id="SSF55136">
    <property type="entry name" value="Probable bacterial effector-binding domain"/>
    <property type="match status" value="1"/>
</dbReference>
<evidence type="ECO:0000313" key="3">
    <source>
        <dbReference type="Proteomes" id="UP000007490"/>
    </source>
</evidence>
<evidence type="ECO:0000313" key="2">
    <source>
        <dbReference type="EMBL" id="ADZ09891.1"/>
    </source>
</evidence>
<dbReference type="GeneID" id="10278122"/>